<feature type="compositionally biased region" description="Polar residues" evidence="1">
    <location>
        <begin position="551"/>
        <end position="567"/>
    </location>
</feature>
<feature type="region of interest" description="Disordered" evidence="1">
    <location>
        <begin position="1269"/>
        <end position="1365"/>
    </location>
</feature>
<feature type="compositionally biased region" description="Basic and acidic residues" evidence="1">
    <location>
        <begin position="64"/>
        <end position="75"/>
    </location>
</feature>
<feature type="region of interest" description="Disordered" evidence="1">
    <location>
        <begin position="53"/>
        <end position="300"/>
    </location>
</feature>
<feature type="compositionally biased region" description="Low complexity" evidence="1">
    <location>
        <begin position="524"/>
        <end position="538"/>
    </location>
</feature>
<feature type="compositionally biased region" description="Basic and acidic residues" evidence="1">
    <location>
        <begin position="1625"/>
        <end position="1637"/>
    </location>
</feature>
<feature type="region of interest" description="Disordered" evidence="1">
    <location>
        <begin position="1"/>
        <end position="37"/>
    </location>
</feature>
<feature type="compositionally biased region" description="Low complexity" evidence="1">
    <location>
        <begin position="207"/>
        <end position="223"/>
    </location>
</feature>
<feature type="compositionally biased region" description="Polar residues" evidence="1">
    <location>
        <begin position="651"/>
        <end position="663"/>
    </location>
</feature>
<feature type="region of interest" description="Disordered" evidence="1">
    <location>
        <begin position="1158"/>
        <end position="1222"/>
    </location>
</feature>
<feature type="compositionally biased region" description="Polar residues" evidence="1">
    <location>
        <begin position="224"/>
        <end position="243"/>
    </location>
</feature>
<feature type="compositionally biased region" description="Low complexity" evidence="1">
    <location>
        <begin position="1269"/>
        <end position="1282"/>
    </location>
</feature>
<dbReference type="OMA" id="PSNVTWN"/>
<keyword evidence="3" id="KW-1185">Reference proteome</keyword>
<feature type="compositionally biased region" description="Pro residues" evidence="1">
    <location>
        <begin position="1209"/>
        <end position="1220"/>
    </location>
</feature>
<feature type="region of interest" description="Disordered" evidence="1">
    <location>
        <begin position="1548"/>
        <end position="1576"/>
    </location>
</feature>
<sequence length="1646" mass="174811">MHRLRSKKSDIKRGQVPEPLHASPPEPVPVLPAPDDFRTSLILPDLTRRFSLLRSSSGSPLPLEDLKSKFAEQRARGSQHQVTEEEEDMILEALERLHAKNGRQRAASTSGEEADGELTSAPSETADSSSASPSMTRQSIRSMGTMNSNVPESVTSSAAPSPAKSSHQARRMSNNLFGSGKFRDQAYLRSANQARRGGSGRTPLPIARSDSTMSMSTMASSRAGQNNSVYSDNQSLRPSTPEGSSYTPSNSVPSSPNKDQMFERQSAQRSVAAHSRSGSTAEAKAVSTRLSRQLTSEGLRRASLALEQAIKEMEEEGDDEIVMERFPISHAPSNSQSGAATSTVRHPPCSAWFPRGVANESRPTQQADPTSPVSPVDVEAGTALSSDDQVAHEDAQRASPYPRSSTTSPMPRLPGYIPGMPRPMTPHEPTLDSDDQTPSTTPRATSPRLPGSISSVSYLAQNSSVYRSNSAASTASRHIPAAASSPSLSSTPPLFFERRMNGRYTPEDRQRSGNNSPISEQTDAPSSPARRRPNSPLAGPAYQPLAGVGSRPSTPSNVTWNTSSSPAVSKAAGRRGSESVHGRNESTASISSVGTDGLERSKSLSKSLRSPALPDSPLVDHGIGASGAPFALEHDSRPASAMSGIELGSPLQLSTRSLRSPTPTRGRHRSQTYSGYSSSTVNGSGKRSSKSVHHAAFSLGSAQGLMLSPIANSSHSSLGSTGSSYHSWDENHKQDRLRDLFSSLDSHNGEWHDLSGADKSSSSTPGTSPDGVDVEQVEQVVRNETGLTKADFVMIQERLVAAASTKAATPDSRVRASSLRKRRPSTSQSNYSFTGVESKPTSSTPQPQSAVKTSTSKEADHLAKANALLNAVVDSIESPRAKAQPALEPEEPPVTTITAPPEPPLSSPGTRQRALADALFGAEDRERLHMDFTLSPLVGIAVVSPEQTAEASHPEPSPAPSSQPLASSSLTADVKPLVPPFDSGVPSTSYVDAASLERDVQQRAEAATAALRKSPSIPKVGDGHGSVPRKRIHPNQISTPKLVSASTSVEAIPLRAPLLNPAQPAPPSNKIFKRLRGTLRPKAALNGEEVVPHPLELRTPPSAAGSSASIPKYTDPVVVSATDPGLPKVPAASTPSPPASATPGLKSFMARFRKQRATDTYPAPQRQRPGPASMSVSLSAPLPSRRSVDQPLSAPVTQTNFAPLQSVQSPPPQLPLPSISPEPIMVDTDLPLSNGHASSEEAALRQLFDAANDLGLDQAALNDLIARSPSTSSKSTTWTKLTRMGSTTGSRKSRVQGARTSAQNNARSPPVSEGRPSMDDFSPRPSVEVQQPPIPKAPEPTPRPRRERENGQDLNPVVRRTIIYPSDTRAPTVDLSALTRKQSASRKRRSAGVASIQSVRSIYDRVPTPPPHKSGSGGRFSTEDSPPVPQLPPAITGQTDTLLPPGQANSTYDSFYDMYSGDGRAGSSSHLDVAGGSHSPHPQPDTIHESGPAIELIERANGETIWSIVNGLRDDDGESFYGDRASFVSDYSRRDSANEGLKLFFKGHEKKSSKGSNASFSLRKRPQPQSAAMRPETKVYFSTSAHIGRLIDNLSRGVDAGSFNIAPERAPPLPGHSASSVGSEADTHSLTVEEKLEQMIGSISSP</sequence>
<feature type="compositionally biased region" description="Pro residues" evidence="1">
    <location>
        <begin position="1332"/>
        <end position="1341"/>
    </location>
</feature>
<evidence type="ECO:0000256" key="1">
    <source>
        <dbReference type="SAM" id="MobiDB-lite"/>
    </source>
</evidence>
<feature type="compositionally biased region" description="Low complexity" evidence="1">
    <location>
        <begin position="53"/>
        <end position="63"/>
    </location>
</feature>
<feature type="region of interest" description="Disordered" evidence="1">
    <location>
        <begin position="751"/>
        <end position="775"/>
    </location>
</feature>
<feature type="compositionally biased region" description="Polar residues" evidence="1">
    <location>
        <begin position="1298"/>
        <end position="1307"/>
    </location>
</feature>
<feature type="compositionally biased region" description="Polar residues" evidence="1">
    <location>
        <begin position="512"/>
        <end position="523"/>
    </location>
</feature>
<feature type="compositionally biased region" description="Low complexity" evidence="1">
    <location>
        <begin position="119"/>
        <end position="134"/>
    </location>
</feature>
<feature type="compositionally biased region" description="Polar residues" evidence="1">
    <location>
        <begin position="1436"/>
        <end position="1453"/>
    </location>
</feature>
<feature type="compositionally biased region" description="Low complexity" evidence="1">
    <location>
        <begin position="758"/>
        <end position="771"/>
    </location>
</feature>
<feature type="region of interest" description="Disordered" evidence="1">
    <location>
        <begin position="802"/>
        <end position="858"/>
    </location>
</feature>
<feature type="compositionally biased region" description="Basic and acidic residues" evidence="1">
    <location>
        <begin position="496"/>
        <end position="511"/>
    </location>
</feature>
<evidence type="ECO:0000313" key="2">
    <source>
        <dbReference type="EMBL" id="PCH38460.1"/>
    </source>
</evidence>
<feature type="compositionally biased region" description="Polar residues" evidence="1">
    <location>
        <begin position="671"/>
        <end position="686"/>
    </location>
</feature>
<reference evidence="2 3" key="1">
    <citation type="journal article" date="2012" name="Science">
        <title>The Paleozoic origin of enzymatic lignin decomposition reconstructed from 31 fungal genomes.</title>
        <authorList>
            <person name="Floudas D."/>
            <person name="Binder M."/>
            <person name="Riley R."/>
            <person name="Barry K."/>
            <person name="Blanchette R.A."/>
            <person name="Henrissat B."/>
            <person name="Martinez A.T."/>
            <person name="Otillar R."/>
            <person name="Spatafora J.W."/>
            <person name="Yadav J.S."/>
            <person name="Aerts A."/>
            <person name="Benoit I."/>
            <person name="Boyd A."/>
            <person name="Carlson A."/>
            <person name="Copeland A."/>
            <person name="Coutinho P.M."/>
            <person name="de Vries R.P."/>
            <person name="Ferreira P."/>
            <person name="Findley K."/>
            <person name="Foster B."/>
            <person name="Gaskell J."/>
            <person name="Glotzer D."/>
            <person name="Gorecki P."/>
            <person name="Heitman J."/>
            <person name="Hesse C."/>
            <person name="Hori C."/>
            <person name="Igarashi K."/>
            <person name="Jurgens J.A."/>
            <person name="Kallen N."/>
            <person name="Kersten P."/>
            <person name="Kohler A."/>
            <person name="Kuees U."/>
            <person name="Kumar T.K.A."/>
            <person name="Kuo A."/>
            <person name="LaButti K."/>
            <person name="Larrondo L.F."/>
            <person name="Lindquist E."/>
            <person name="Ling A."/>
            <person name="Lombard V."/>
            <person name="Lucas S."/>
            <person name="Lundell T."/>
            <person name="Martin R."/>
            <person name="McLaughlin D.J."/>
            <person name="Morgenstern I."/>
            <person name="Morin E."/>
            <person name="Murat C."/>
            <person name="Nagy L.G."/>
            <person name="Nolan M."/>
            <person name="Ohm R.A."/>
            <person name="Patyshakuliyeva A."/>
            <person name="Rokas A."/>
            <person name="Ruiz-Duenas F.J."/>
            <person name="Sabat G."/>
            <person name="Salamov A."/>
            <person name="Samejima M."/>
            <person name="Schmutz J."/>
            <person name="Slot J.C."/>
            <person name="St John F."/>
            <person name="Stenlid J."/>
            <person name="Sun H."/>
            <person name="Sun S."/>
            <person name="Syed K."/>
            <person name="Tsang A."/>
            <person name="Wiebenga A."/>
            <person name="Young D."/>
            <person name="Pisabarro A."/>
            <person name="Eastwood D.C."/>
            <person name="Martin F."/>
            <person name="Cullen D."/>
            <person name="Grigoriev I.V."/>
            <person name="Hibbett D.S."/>
        </authorList>
    </citation>
    <scope>NUCLEOTIDE SEQUENCE [LARGE SCALE GENOMIC DNA]</scope>
    <source>
        <strain evidence="2 3">MD-104</strain>
    </source>
</reference>
<feature type="compositionally biased region" description="Low complexity" evidence="1">
    <location>
        <begin position="437"/>
        <end position="450"/>
    </location>
</feature>
<feature type="compositionally biased region" description="Pro residues" evidence="1">
    <location>
        <begin position="22"/>
        <end position="32"/>
    </location>
</feature>
<proteinExistence type="predicted"/>
<feature type="region of interest" description="Disordered" evidence="1">
    <location>
        <begin position="1124"/>
        <end position="1144"/>
    </location>
</feature>
<feature type="compositionally biased region" description="Polar residues" evidence="1">
    <location>
        <begin position="825"/>
        <end position="835"/>
    </location>
</feature>
<gene>
    <name evidence="2" type="ORF">WOLCODRAFT_115527</name>
</gene>
<dbReference type="EMBL" id="KB467942">
    <property type="protein sequence ID" value="PCH38460.1"/>
    <property type="molecule type" value="Genomic_DNA"/>
</dbReference>
<feature type="region of interest" description="Disordered" evidence="1">
    <location>
        <begin position="1004"/>
        <end position="1033"/>
    </location>
</feature>
<feature type="compositionally biased region" description="Low complexity" evidence="1">
    <location>
        <begin position="244"/>
        <end position="256"/>
    </location>
</feature>
<feature type="compositionally biased region" description="Low complexity" evidence="1">
    <location>
        <begin position="151"/>
        <end position="166"/>
    </location>
</feature>
<feature type="compositionally biased region" description="Polar residues" evidence="1">
    <location>
        <begin position="135"/>
        <end position="150"/>
    </location>
</feature>
<feature type="compositionally biased region" description="Polar residues" evidence="1">
    <location>
        <begin position="452"/>
        <end position="476"/>
    </location>
</feature>
<dbReference type="Proteomes" id="UP000218811">
    <property type="component" value="Unassembled WGS sequence"/>
</dbReference>
<protein>
    <submittedName>
        <fullName evidence="2">Uncharacterized protein</fullName>
    </submittedName>
</protein>
<dbReference type="STRING" id="742152.A0A2H3J8B3"/>
<evidence type="ECO:0000313" key="3">
    <source>
        <dbReference type="Proteomes" id="UP000218811"/>
    </source>
</evidence>
<name>A0A2H3J8B3_WOLCO</name>
<feature type="region of interest" description="Disordered" evidence="1">
    <location>
        <begin position="1603"/>
        <end position="1646"/>
    </location>
</feature>
<feature type="compositionally biased region" description="Low complexity" evidence="1">
    <location>
        <begin position="840"/>
        <end position="849"/>
    </location>
</feature>
<feature type="region of interest" description="Disordered" evidence="1">
    <location>
        <begin position="946"/>
        <end position="969"/>
    </location>
</feature>
<feature type="region of interest" description="Disordered" evidence="1">
    <location>
        <begin position="328"/>
        <end position="689"/>
    </location>
</feature>
<feature type="compositionally biased region" description="Polar residues" evidence="1">
    <location>
        <begin position="331"/>
        <end position="344"/>
    </location>
</feature>
<feature type="compositionally biased region" description="Basic and acidic residues" evidence="1">
    <location>
        <begin position="575"/>
        <end position="584"/>
    </location>
</feature>
<organism evidence="2 3">
    <name type="scientific">Wolfiporia cocos (strain MD-104)</name>
    <name type="common">Brown rot fungus</name>
    <dbReference type="NCBI Taxonomy" id="742152"/>
    <lineage>
        <taxon>Eukaryota</taxon>
        <taxon>Fungi</taxon>
        <taxon>Dikarya</taxon>
        <taxon>Basidiomycota</taxon>
        <taxon>Agaricomycotina</taxon>
        <taxon>Agaricomycetes</taxon>
        <taxon>Polyporales</taxon>
        <taxon>Phaeolaceae</taxon>
        <taxon>Wolfiporia</taxon>
    </lineage>
</organism>
<dbReference type="OrthoDB" id="3259825at2759"/>
<feature type="region of interest" description="Disordered" evidence="1">
    <location>
        <begin position="1379"/>
        <end position="1489"/>
    </location>
</feature>
<feature type="compositionally biased region" description="Polar residues" evidence="1">
    <location>
        <begin position="585"/>
        <end position="594"/>
    </location>
</feature>
<accession>A0A2H3J8B3</accession>
<feature type="compositionally biased region" description="Basic and acidic residues" evidence="1">
    <location>
        <begin position="1342"/>
        <end position="1351"/>
    </location>
</feature>
<feature type="compositionally biased region" description="Low complexity" evidence="1">
    <location>
        <begin position="480"/>
        <end position="494"/>
    </location>
</feature>
<feature type="region of interest" description="Disordered" evidence="1">
    <location>
        <begin position="879"/>
        <end position="913"/>
    </location>
</feature>
<feature type="compositionally biased region" description="Polar residues" evidence="1">
    <location>
        <begin position="361"/>
        <end position="373"/>
    </location>
</feature>